<protein>
    <submittedName>
        <fullName evidence="7">Penicillin-binding protein</fullName>
    </submittedName>
</protein>
<gene>
    <name evidence="7" type="ORF">CF651_08025</name>
</gene>
<dbReference type="Proteomes" id="UP000215509">
    <property type="component" value="Unassembled WGS sequence"/>
</dbReference>
<dbReference type="OrthoDB" id="2985542at2"/>
<dbReference type="EMBL" id="NMQW01000012">
    <property type="protein sequence ID" value="OXM86788.1"/>
    <property type="molecule type" value="Genomic_DNA"/>
</dbReference>
<dbReference type="GO" id="GO:0071555">
    <property type="term" value="P:cell wall organization"/>
    <property type="evidence" value="ECO:0007669"/>
    <property type="project" value="TreeGrafter"/>
</dbReference>
<dbReference type="Gene3D" id="3.40.710.10">
    <property type="entry name" value="DD-peptidase/beta-lactamase superfamily"/>
    <property type="match status" value="1"/>
</dbReference>
<feature type="domain" description="Penicillin-binding protein dimerisation" evidence="6">
    <location>
        <begin position="88"/>
        <end position="248"/>
    </location>
</feature>
<sequence>MKWILFCCLRNRTDEHNGTNRQLGKRRDSDLRKHRLFYILLAMIACLVVLNGRLFWIQVAASRNWSEHGVDLVENSVIQREKGIVLDSGRGDFYDSHGVALTGKELQVLTVFPFPNSENSKNHFPENNAHASERIAAILHRSEQEWVRFAASLKSPEVWKESGKPVELNEQQIAQIRELNLPQLAVTKLKQRYGESQLASHVIGYIGQNPERITRQFTDQFHRGELQLTSKIGGAGLEKAFEPWLQGIGATTLSLFTDAAKKPLSGLDARTVAPNNAYYPLKFITTLDASIQKRVEQAMRKLQIEEGAAVVLDATNADVLAMASQPGFNPEHIDLANGTWTNKALKAMAPGSIFKTVTAAAALDEHAARAGEKFHCDGEYGKYGLTCWNKEGHGTLTLEEGYAQSCNIVFATIAERLGGVQLEDYAARLGLGVNVGWTGDFMQLRDFQEWDSEEKGQVFAAGTRKEDGGVKAQSSIGQRDVQVTPLQAANLVVTLLNQGDVKAPRIVKEVRYQNGRLLEALKPKEVGGLPGRISAGTAKRLLSWMEDVVDHGTGKALQQTKWAVAGKSGTAQVTDAHGNKLVNQWFIGYGPVPKPRYAVAVLVQNVPESDKNKSIPLFREVMDSIAAHQW</sequence>
<evidence type="ECO:0000256" key="3">
    <source>
        <dbReference type="ARBA" id="ARBA00023136"/>
    </source>
</evidence>
<dbReference type="GO" id="GO:0008658">
    <property type="term" value="F:penicillin binding"/>
    <property type="evidence" value="ECO:0007669"/>
    <property type="project" value="InterPro"/>
</dbReference>
<feature type="domain" description="Penicillin-binding protein transpeptidase" evidence="5">
    <location>
        <begin position="307"/>
        <end position="623"/>
    </location>
</feature>
<accession>A0A229UTN8</accession>
<organism evidence="7 8">
    <name type="scientific">Paenibacillus rigui</name>
    <dbReference type="NCBI Taxonomy" id="554312"/>
    <lineage>
        <taxon>Bacteria</taxon>
        <taxon>Bacillati</taxon>
        <taxon>Bacillota</taxon>
        <taxon>Bacilli</taxon>
        <taxon>Bacillales</taxon>
        <taxon>Paenibacillaceae</taxon>
        <taxon>Paenibacillus</taxon>
    </lineage>
</organism>
<dbReference type="InterPro" id="IPR005311">
    <property type="entry name" value="PBP_dimer"/>
</dbReference>
<feature type="transmembrane region" description="Helical" evidence="4">
    <location>
        <begin position="36"/>
        <end position="56"/>
    </location>
</feature>
<evidence type="ECO:0000256" key="4">
    <source>
        <dbReference type="SAM" id="Phobius"/>
    </source>
</evidence>
<evidence type="ECO:0000259" key="6">
    <source>
        <dbReference type="Pfam" id="PF03717"/>
    </source>
</evidence>
<dbReference type="InterPro" id="IPR012338">
    <property type="entry name" value="Beta-lactam/transpept-like"/>
</dbReference>
<evidence type="ECO:0000313" key="8">
    <source>
        <dbReference type="Proteomes" id="UP000215509"/>
    </source>
</evidence>
<comment type="caution">
    <text evidence="7">The sequence shown here is derived from an EMBL/GenBank/DDBJ whole genome shotgun (WGS) entry which is preliminary data.</text>
</comment>
<dbReference type="PANTHER" id="PTHR30627:SF24">
    <property type="entry name" value="PENICILLIN-BINDING PROTEIN 4B"/>
    <property type="match status" value="1"/>
</dbReference>
<dbReference type="InterPro" id="IPR050515">
    <property type="entry name" value="Beta-lactam/transpept"/>
</dbReference>
<dbReference type="Gene3D" id="3.90.1310.10">
    <property type="entry name" value="Penicillin-binding protein 2a (Domain 2)"/>
    <property type="match status" value="1"/>
</dbReference>
<dbReference type="InterPro" id="IPR001460">
    <property type="entry name" value="PCN-bd_Tpept"/>
</dbReference>
<keyword evidence="4" id="KW-1133">Transmembrane helix</keyword>
<evidence type="ECO:0000313" key="7">
    <source>
        <dbReference type="EMBL" id="OXM86788.1"/>
    </source>
</evidence>
<comment type="subcellular location">
    <subcellularLocation>
        <location evidence="1">Membrane</location>
    </subcellularLocation>
</comment>
<dbReference type="Pfam" id="PF03717">
    <property type="entry name" value="PBP_dimer"/>
    <property type="match status" value="1"/>
</dbReference>
<evidence type="ECO:0000256" key="1">
    <source>
        <dbReference type="ARBA" id="ARBA00004370"/>
    </source>
</evidence>
<proteinExistence type="inferred from homology"/>
<name>A0A229UTN8_9BACL</name>
<dbReference type="PANTHER" id="PTHR30627">
    <property type="entry name" value="PEPTIDOGLYCAN D,D-TRANSPEPTIDASE"/>
    <property type="match status" value="1"/>
</dbReference>
<dbReference type="GO" id="GO:0071972">
    <property type="term" value="F:peptidoglycan L,D-transpeptidase activity"/>
    <property type="evidence" value="ECO:0007669"/>
    <property type="project" value="TreeGrafter"/>
</dbReference>
<dbReference type="GO" id="GO:0005886">
    <property type="term" value="C:plasma membrane"/>
    <property type="evidence" value="ECO:0007669"/>
    <property type="project" value="TreeGrafter"/>
</dbReference>
<dbReference type="InterPro" id="IPR036138">
    <property type="entry name" value="PBP_dimer_sf"/>
</dbReference>
<evidence type="ECO:0000256" key="2">
    <source>
        <dbReference type="ARBA" id="ARBA00007171"/>
    </source>
</evidence>
<dbReference type="SUPFAM" id="SSF56601">
    <property type="entry name" value="beta-lactamase/transpeptidase-like"/>
    <property type="match status" value="1"/>
</dbReference>
<keyword evidence="8" id="KW-1185">Reference proteome</keyword>
<evidence type="ECO:0000259" key="5">
    <source>
        <dbReference type="Pfam" id="PF00905"/>
    </source>
</evidence>
<dbReference type="SUPFAM" id="SSF56519">
    <property type="entry name" value="Penicillin binding protein dimerisation domain"/>
    <property type="match status" value="1"/>
</dbReference>
<reference evidence="7 8" key="1">
    <citation type="submission" date="2017-07" db="EMBL/GenBank/DDBJ databases">
        <title>Genome sequencing and assembly of Paenibacillus rigui.</title>
        <authorList>
            <person name="Mayilraj S."/>
        </authorList>
    </citation>
    <scope>NUCLEOTIDE SEQUENCE [LARGE SCALE GENOMIC DNA]</scope>
    <source>
        <strain evidence="7 8">JCM 16352</strain>
    </source>
</reference>
<keyword evidence="4" id="KW-0812">Transmembrane</keyword>
<dbReference type="AlphaFoldDB" id="A0A229UTN8"/>
<keyword evidence="3 4" id="KW-0472">Membrane</keyword>
<dbReference type="Pfam" id="PF00905">
    <property type="entry name" value="Transpeptidase"/>
    <property type="match status" value="1"/>
</dbReference>
<comment type="similarity">
    <text evidence="2">Belongs to the transpeptidase family.</text>
</comment>